<dbReference type="PANTHER" id="PTHR24104">
    <property type="entry name" value="E3 UBIQUITIN-PROTEIN LIGASE NHLRC1-RELATED"/>
    <property type="match status" value="1"/>
</dbReference>
<reference evidence="1 2" key="1">
    <citation type="journal article" date="2017" name="PLoS Biol.">
        <title>The sea cucumber genome provides insights into morphological evolution and visceral regeneration.</title>
        <authorList>
            <person name="Zhang X."/>
            <person name="Sun L."/>
            <person name="Yuan J."/>
            <person name="Sun Y."/>
            <person name="Gao Y."/>
            <person name="Zhang L."/>
            <person name="Li S."/>
            <person name="Dai H."/>
            <person name="Hamel J.F."/>
            <person name="Liu C."/>
            <person name="Yu Y."/>
            <person name="Liu S."/>
            <person name="Lin W."/>
            <person name="Guo K."/>
            <person name="Jin S."/>
            <person name="Xu P."/>
            <person name="Storey K.B."/>
            <person name="Huan P."/>
            <person name="Zhang T."/>
            <person name="Zhou Y."/>
            <person name="Zhang J."/>
            <person name="Lin C."/>
            <person name="Li X."/>
            <person name="Xing L."/>
            <person name="Huo D."/>
            <person name="Sun M."/>
            <person name="Wang L."/>
            <person name="Mercier A."/>
            <person name="Li F."/>
            <person name="Yang H."/>
            <person name="Xiang J."/>
        </authorList>
    </citation>
    <scope>NUCLEOTIDE SEQUENCE [LARGE SCALE GENOMIC DNA]</scope>
    <source>
        <strain evidence="1">Shaxun</strain>
        <tissue evidence="1">Muscle</tissue>
    </source>
</reference>
<accession>A0A2G8LBL6</accession>
<dbReference type="GO" id="GO:0061630">
    <property type="term" value="F:ubiquitin protein ligase activity"/>
    <property type="evidence" value="ECO:0007669"/>
    <property type="project" value="TreeGrafter"/>
</dbReference>
<organism evidence="1 2">
    <name type="scientific">Stichopus japonicus</name>
    <name type="common">Sea cucumber</name>
    <dbReference type="NCBI Taxonomy" id="307972"/>
    <lineage>
        <taxon>Eukaryota</taxon>
        <taxon>Metazoa</taxon>
        <taxon>Echinodermata</taxon>
        <taxon>Eleutherozoa</taxon>
        <taxon>Echinozoa</taxon>
        <taxon>Holothuroidea</taxon>
        <taxon>Aspidochirotacea</taxon>
        <taxon>Aspidochirotida</taxon>
        <taxon>Stichopodidae</taxon>
        <taxon>Apostichopus</taxon>
    </lineage>
</organism>
<sequence>MAEMLPEKPFRAIFHTDYMDILQPHDVYLHKQAHKVVIVVLRADGISTITPPAIDARSAYQEVGFHPFAITCLKETLFVTDRKKVTVFDKDLNKLPEREFSHELLKSPTGIDAYEEYLFVVNGKDKDSNTSIFIFQSDGRLHRIVAEGTFLDPWSLKINSEGTIFVSDTGKKQLLYSTKGSYTFIHSTGILQENGQTMQCRGMSIDEYDNIFVALRVEGVRRQFECIKMYTKDLRVSYNICKDLPLSGPTAGYFSSLKEIYSVKEDFQKKVLGLPAKKFDFIRGVHCSVFYGKKVLFVADAGNECIRMLTLKKRINDE</sequence>
<dbReference type="InterPro" id="IPR011042">
    <property type="entry name" value="6-blade_b-propeller_TolB-like"/>
</dbReference>
<dbReference type="PANTHER" id="PTHR24104:SF25">
    <property type="entry name" value="PROTEIN LIN-41"/>
    <property type="match status" value="1"/>
</dbReference>
<dbReference type="EMBL" id="MRZV01000137">
    <property type="protein sequence ID" value="PIK57634.1"/>
    <property type="molecule type" value="Genomic_DNA"/>
</dbReference>
<evidence type="ECO:0000313" key="1">
    <source>
        <dbReference type="EMBL" id="PIK57634.1"/>
    </source>
</evidence>
<protein>
    <submittedName>
        <fullName evidence="1">Putative RING finger protein nhl-1-like</fullName>
    </submittedName>
</protein>
<proteinExistence type="predicted"/>
<dbReference type="SUPFAM" id="SSF63825">
    <property type="entry name" value="YWTD domain"/>
    <property type="match status" value="1"/>
</dbReference>
<gene>
    <name evidence="1" type="ORF">BSL78_05460</name>
</gene>
<dbReference type="GO" id="GO:0000209">
    <property type="term" value="P:protein polyubiquitination"/>
    <property type="evidence" value="ECO:0007669"/>
    <property type="project" value="TreeGrafter"/>
</dbReference>
<dbReference type="AlphaFoldDB" id="A0A2G8LBL6"/>
<dbReference type="Proteomes" id="UP000230750">
    <property type="component" value="Unassembled WGS sequence"/>
</dbReference>
<name>A0A2G8LBL6_STIJA</name>
<evidence type="ECO:0000313" key="2">
    <source>
        <dbReference type="Proteomes" id="UP000230750"/>
    </source>
</evidence>
<dbReference type="Gene3D" id="2.120.10.30">
    <property type="entry name" value="TolB, C-terminal domain"/>
    <property type="match status" value="1"/>
</dbReference>
<dbReference type="OrthoDB" id="342730at2759"/>
<dbReference type="InterPro" id="IPR050952">
    <property type="entry name" value="TRIM-NHL_E3_ligases"/>
</dbReference>
<dbReference type="GO" id="GO:0008270">
    <property type="term" value="F:zinc ion binding"/>
    <property type="evidence" value="ECO:0007669"/>
    <property type="project" value="UniProtKB-KW"/>
</dbReference>
<keyword evidence="2" id="KW-1185">Reference proteome</keyword>
<dbReference type="GO" id="GO:0043161">
    <property type="term" value="P:proteasome-mediated ubiquitin-dependent protein catabolic process"/>
    <property type="evidence" value="ECO:0007669"/>
    <property type="project" value="TreeGrafter"/>
</dbReference>
<comment type="caution">
    <text evidence="1">The sequence shown here is derived from an EMBL/GenBank/DDBJ whole genome shotgun (WGS) entry which is preliminary data.</text>
</comment>